<gene>
    <name evidence="2" type="ORF">EYB64_12485</name>
</gene>
<reference evidence="2 3" key="1">
    <citation type="submission" date="2019-02" db="EMBL/GenBank/DDBJ databases">
        <title>Genomic plasticity associated with the antimicrobial resistance in Vibrio cholerae.</title>
        <authorList>
            <person name="Verma J."/>
            <person name="Bag S."/>
            <person name="Saha B."/>
            <person name="Kumar P."/>
            <person name="Ghosh T.S."/>
            <person name="Dayal M."/>
            <person name="Senapati T."/>
            <person name="Mehra S."/>
            <person name="Dey P."/>
            <person name="Desigamani A."/>
            <person name="Kumar D."/>
            <person name="Rana P."/>
            <person name="Kumar B."/>
            <person name="Maiti T.K."/>
            <person name="Sharma N.C."/>
            <person name="Bhadra R.K."/>
            <person name="Mutreja A."/>
            <person name="Nair G.B."/>
            <person name="Ramamurthy T."/>
            <person name="Das B."/>
        </authorList>
    </citation>
    <scope>NUCLEOTIDE SEQUENCE [LARGE SCALE GENOMIC DNA]</scope>
    <source>
        <strain evidence="2 3">IDH06781</strain>
    </source>
</reference>
<dbReference type="EMBL" id="SISP01000020">
    <property type="protein sequence ID" value="TBM41386.1"/>
    <property type="molecule type" value="Genomic_DNA"/>
</dbReference>
<dbReference type="PANTHER" id="PTHR13696">
    <property type="entry name" value="P-LOOP CONTAINING NUCLEOSIDE TRIPHOSPHATE HYDROLASE"/>
    <property type="match status" value="1"/>
</dbReference>
<organism evidence="2 3">
    <name type="scientific">Vibrio cholerae</name>
    <dbReference type="NCBI Taxonomy" id="666"/>
    <lineage>
        <taxon>Bacteria</taxon>
        <taxon>Pseudomonadati</taxon>
        <taxon>Pseudomonadota</taxon>
        <taxon>Gammaproteobacteria</taxon>
        <taxon>Vibrionales</taxon>
        <taxon>Vibrionaceae</taxon>
        <taxon>Vibrio</taxon>
    </lineage>
</organism>
<sequence length="272" mass="29785">MITVSVANNKGGVGKTSTAITLAYYFSEKGKKVCLVDLDPQMNSTTYFFPTFKDDYDLGGMGAAALFDESHPIDIIPLPPTVVGSREMYHDQIFIIPAFEEALTLVEQGLDSSIPLINALNRFEEIKALDFDVIIFDVQPSICTKQLAAVLLSDHVVVPVEADNFSAAGLLKMYEICEVAKEQNGSNKPEIHYFANKVFNQASDSLGKLDYMHHQLGDYMLKNYIPSSSVFSSAIAASRPVFKMPPNGNAAVFGKKVLAVLDELAQRFGLEG</sequence>
<dbReference type="InterPro" id="IPR027417">
    <property type="entry name" value="P-loop_NTPase"/>
</dbReference>
<dbReference type="Proteomes" id="UP000294145">
    <property type="component" value="Unassembled WGS sequence"/>
</dbReference>
<name>A0A7Z7VNL3_VIBCL</name>
<dbReference type="RefSeq" id="WP_114709178.1">
    <property type="nucleotide sequence ID" value="NZ_POTE01000098.1"/>
</dbReference>
<proteinExistence type="predicted"/>
<dbReference type="InterPro" id="IPR050678">
    <property type="entry name" value="DNA_Partitioning_ATPase"/>
</dbReference>
<comment type="caution">
    <text evidence="2">The sequence shown here is derived from an EMBL/GenBank/DDBJ whole genome shotgun (WGS) entry which is preliminary data.</text>
</comment>
<protein>
    <submittedName>
        <fullName evidence="2">ParA family protein</fullName>
    </submittedName>
</protein>
<dbReference type="AlphaFoldDB" id="A0A7Z7VNL3"/>
<feature type="domain" description="AAA" evidence="1">
    <location>
        <begin position="3"/>
        <end position="183"/>
    </location>
</feature>
<accession>A0A7Z7VNL3</accession>
<dbReference type="SUPFAM" id="SSF52540">
    <property type="entry name" value="P-loop containing nucleoside triphosphate hydrolases"/>
    <property type="match status" value="1"/>
</dbReference>
<dbReference type="PANTHER" id="PTHR13696:SF99">
    <property type="entry name" value="COBYRINIC ACID AC-DIAMIDE SYNTHASE"/>
    <property type="match status" value="1"/>
</dbReference>
<evidence type="ECO:0000259" key="1">
    <source>
        <dbReference type="Pfam" id="PF13614"/>
    </source>
</evidence>
<evidence type="ECO:0000313" key="2">
    <source>
        <dbReference type="EMBL" id="TBM41386.1"/>
    </source>
</evidence>
<dbReference type="CDD" id="cd02042">
    <property type="entry name" value="ParAB_family"/>
    <property type="match status" value="1"/>
</dbReference>
<evidence type="ECO:0000313" key="3">
    <source>
        <dbReference type="Proteomes" id="UP000294145"/>
    </source>
</evidence>
<dbReference type="Pfam" id="PF13614">
    <property type="entry name" value="AAA_31"/>
    <property type="match status" value="1"/>
</dbReference>
<dbReference type="Gene3D" id="3.40.50.300">
    <property type="entry name" value="P-loop containing nucleotide triphosphate hydrolases"/>
    <property type="match status" value="1"/>
</dbReference>
<dbReference type="InterPro" id="IPR025669">
    <property type="entry name" value="AAA_dom"/>
</dbReference>